<dbReference type="AlphaFoldDB" id="A0A7V4CI79"/>
<dbReference type="Gene3D" id="2.120.10.80">
    <property type="entry name" value="Kelch-type beta propeller"/>
    <property type="match status" value="2"/>
</dbReference>
<dbReference type="EMBL" id="DTBX01000125">
    <property type="protein sequence ID" value="HGQ55524.1"/>
    <property type="molecule type" value="Genomic_DNA"/>
</dbReference>
<gene>
    <name evidence="5" type="ORF">ENU28_03545</name>
</gene>
<protein>
    <submittedName>
        <fullName evidence="5">T9SS C-terminal target domain-containing protein</fullName>
    </submittedName>
</protein>
<dbReference type="PANTHER" id="PTHR45632">
    <property type="entry name" value="LD33804P"/>
    <property type="match status" value="1"/>
</dbReference>
<feature type="domain" description="Attractin/MKLN-like beta-propeller" evidence="4">
    <location>
        <begin position="35"/>
        <end position="223"/>
    </location>
</feature>
<dbReference type="InterPro" id="IPR056737">
    <property type="entry name" value="Beta-prop_ATRN-MKLN-like"/>
</dbReference>
<feature type="domain" description="Secretion system C-terminal sorting" evidence="3">
    <location>
        <begin position="371"/>
        <end position="438"/>
    </location>
</feature>
<proteinExistence type="predicted"/>
<dbReference type="Pfam" id="PF24981">
    <property type="entry name" value="Beta-prop_ATRN-LZTR1"/>
    <property type="match status" value="1"/>
</dbReference>
<dbReference type="InterPro" id="IPR026444">
    <property type="entry name" value="Secre_tail"/>
</dbReference>
<dbReference type="PANTHER" id="PTHR45632:SF3">
    <property type="entry name" value="KELCH-LIKE PROTEIN 32"/>
    <property type="match status" value="1"/>
</dbReference>
<organism evidence="5">
    <name type="scientific">candidate division WOR-3 bacterium</name>
    <dbReference type="NCBI Taxonomy" id="2052148"/>
    <lineage>
        <taxon>Bacteria</taxon>
        <taxon>Bacteria division WOR-3</taxon>
    </lineage>
</organism>
<accession>A0A7V4CI79</accession>
<evidence type="ECO:0000256" key="2">
    <source>
        <dbReference type="ARBA" id="ARBA00022737"/>
    </source>
</evidence>
<sequence length="443" mass="50287">MMKKKNIKILIMGLFLFSIIFSQTWQYGPQTGFRFWRFDGEYFPITRKVYFLGGRLADNNTDGTIWCFNPESLTYYQVGRSMLIPVSNYTICILRDTTHPDTYGLYIVGGRTQAGTFTRAVQVYYPLSNNVAIIGTDSFPGLLSGQPYLTPDAAVYNNRLYVLGGFNSNISPYTTNQVWMYNPETTPGARWSQLPSLGLARVYISTCVVNGKLYAFGGCIYDGIYLRAQKYCEVLSLSAPESGWRRIADLPDSSGETRAFGFDSTSPFPFRNKIIIAGNGKWPNETPQCFIYDIETNSWSTFTNLNSARRNHAGVLIPEPLGSQGTPGMWIFGGRQGADTNILRTCEYYQLGVEIAEHLIKEYIKKFIIQPNPAKNYAKLIYPKNFEIKELKIYTKDGRMIKNLPVKKETPITLDLTDLKSGVYQLQIKTKEIKFNKVVKVLR</sequence>
<evidence type="ECO:0000259" key="3">
    <source>
        <dbReference type="Pfam" id="PF18962"/>
    </source>
</evidence>
<evidence type="ECO:0000259" key="4">
    <source>
        <dbReference type="Pfam" id="PF24981"/>
    </source>
</evidence>
<dbReference type="Pfam" id="PF18962">
    <property type="entry name" value="Por_Secre_tail"/>
    <property type="match status" value="1"/>
</dbReference>
<dbReference type="NCBIfam" id="TIGR04183">
    <property type="entry name" value="Por_Secre_tail"/>
    <property type="match status" value="1"/>
</dbReference>
<keyword evidence="1" id="KW-0880">Kelch repeat</keyword>
<name>A0A7V4CI79_UNCW3</name>
<dbReference type="SMART" id="SM00612">
    <property type="entry name" value="Kelch"/>
    <property type="match status" value="3"/>
</dbReference>
<reference evidence="5" key="1">
    <citation type="journal article" date="2020" name="mSystems">
        <title>Genome- and Community-Level Interaction Insights into Carbon Utilization and Element Cycling Functions of Hydrothermarchaeota in Hydrothermal Sediment.</title>
        <authorList>
            <person name="Zhou Z."/>
            <person name="Liu Y."/>
            <person name="Xu W."/>
            <person name="Pan J."/>
            <person name="Luo Z.H."/>
            <person name="Li M."/>
        </authorList>
    </citation>
    <scope>NUCLEOTIDE SEQUENCE [LARGE SCALE GENOMIC DNA]</scope>
    <source>
        <strain evidence="5">SpSt-655</strain>
    </source>
</reference>
<dbReference type="SUPFAM" id="SSF117281">
    <property type="entry name" value="Kelch motif"/>
    <property type="match status" value="2"/>
</dbReference>
<keyword evidence="2" id="KW-0677">Repeat</keyword>
<evidence type="ECO:0000256" key="1">
    <source>
        <dbReference type="ARBA" id="ARBA00022441"/>
    </source>
</evidence>
<comment type="caution">
    <text evidence="5">The sequence shown here is derived from an EMBL/GenBank/DDBJ whole genome shotgun (WGS) entry which is preliminary data.</text>
</comment>
<dbReference type="InterPro" id="IPR006652">
    <property type="entry name" value="Kelch_1"/>
</dbReference>
<evidence type="ECO:0000313" key="5">
    <source>
        <dbReference type="EMBL" id="HGQ55524.1"/>
    </source>
</evidence>
<dbReference type="InterPro" id="IPR015915">
    <property type="entry name" value="Kelch-typ_b-propeller"/>
</dbReference>